<keyword evidence="5 10" id="KW-1133">Transmembrane helix</keyword>
<keyword evidence="3 10" id="KW-0812">Transmembrane</keyword>
<feature type="compositionally biased region" description="Polar residues" evidence="9">
    <location>
        <begin position="1"/>
        <end position="11"/>
    </location>
</feature>
<feature type="compositionally biased region" description="Polar residues" evidence="9">
    <location>
        <begin position="31"/>
        <end position="45"/>
    </location>
</feature>
<accession>A0A2T9Y1M8</accession>
<dbReference type="InterPro" id="IPR013320">
    <property type="entry name" value="ConA-like_dom_sf"/>
</dbReference>
<comment type="similarity">
    <text evidence="2">Belongs to the SKN1/KRE6 family.</text>
</comment>
<evidence type="ECO:0000256" key="7">
    <source>
        <dbReference type="ARBA" id="ARBA00023180"/>
    </source>
</evidence>
<dbReference type="InterPro" id="IPR005629">
    <property type="entry name" value="Skn1/Kre6/Sbg1"/>
</dbReference>
<reference evidence="12 13" key="1">
    <citation type="journal article" date="2018" name="MBio">
        <title>Comparative Genomics Reveals the Core Gene Toolbox for the Fungus-Insect Symbiosis.</title>
        <authorList>
            <person name="Wang Y."/>
            <person name="Stata M."/>
            <person name="Wang W."/>
            <person name="Stajich J.E."/>
            <person name="White M.M."/>
            <person name="Moncalvo J.M."/>
        </authorList>
    </citation>
    <scope>NUCLEOTIDE SEQUENCE [LARGE SCALE GENOMIC DNA]</scope>
    <source>
        <strain evidence="12 13">SC-DP-2</strain>
    </source>
</reference>
<feature type="compositionally biased region" description="Polar residues" evidence="9">
    <location>
        <begin position="67"/>
        <end position="100"/>
    </location>
</feature>
<evidence type="ECO:0000256" key="6">
    <source>
        <dbReference type="ARBA" id="ARBA00023136"/>
    </source>
</evidence>
<dbReference type="OrthoDB" id="412647at2759"/>
<dbReference type="PROSITE" id="PS51762">
    <property type="entry name" value="GH16_2"/>
    <property type="match status" value="1"/>
</dbReference>
<feature type="transmembrane region" description="Helical" evidence="10">
    <location>
        <begin position="188"/>
        <end position="213"/>
    </location>
</feature>
<dbReference type="AlphaFoldDB" id="A0A2T9Y1M8"/>
<keyword evidence="4" id="KW-0735">Signal-anchor</keyword>
<keyword evidence="7" id="KW-0325">Glycoprotein</keyword>
<dbReference type="STRING" id="133381.A0A2T9Y1M8"/>
<comment type="subcellular location">
    <subcellularLocation>
        <location evidence="1">Membrane</location>
        <topology evidence="1">Single-pass type II membrane protein</topology>
    </subcellularLocation>
</comment>
<evidence type="ECO:0000313" key="13">
    <source>
        <dbReference type="Proteomes" id="UP000245609"/>
    </source>
</evidence>
<dbReference type="InterPro" id="IPR000757">
    <property type="entry name" value="Beta-glucanase-like"/>
</dbReference>
<dbReference type="EMBL" id="MBFS01003512">
    <property type="protein sequence ID" value="PVU86259.1"/>
    <property type="molecule type" value="Genomic_DNA"/>
</dbReference>
<keyword evidence="8" id="KW-0961">Cell wall biogenesis/degradation</keyword>
<keyword evidence="6 10" id="KW-0472">Membrane</keyword>
<dbReference type="GO" id="GO:0015926">
    <property type="term" value="F:glucosidase activity"/>
    <property type="evidence" value="ECO:0007669"/>
    <property type="project" value="TreeGrafter"/>
</dbReference>
<dbReference type="PANTHER" id="PTHR31361:SF1">
    <property type="entry name" value="BETA-GLUCAN SYNTHESIS-ASSOCIATED PROTEIN KRE6-RELATED"/>
    <property type="match status" value="1"/>
</dbReference>
<evidence type="ECO:0000256" key="2">
    <source>
        <dbReference type="ARBA" id="ARBA00010962"/>
    </source>
</evidence>
<evidence type="ECO:0000256" key="3">
    <source>
        <dbReference type="ARBA" id="ARBA00022692"/>
    </source>
</evidence>
<dbReference type="GO" id="GO:0005789">
    <property type="term" value="C:endoplasmic reticulum membrane"/>
    <property type="evidence" value="ECO:0007669"/>
    <property type="project" value="TreeGrafter"/>
</dbReference>
<dbReference type="GO" id="GO:0005886">
    <property type="term" value="C:plasma membrane"/>
    <property type="evidence" value="ECO:0007669"/>
    <property type="project" value="TreeGrafter"/>
</dbReference>
<dbReference type="Proteomes" id="UP000245609">
    <property type="component" value="Unassembled WGS sequence"/>
</dbReference>
<dbReference type="SUPFAM" id="SSF49899">
    <property type="entry name" value="Concanavalin A-like lectins/glucanases"/>
    <property type="match status" value="1"/>
</dbReference>
<organism evidence="12 13">
    <name type="scientific">Smittium megazygosporum</name>
    <dbReference type="NCBI Taxonomy" id="133381"/>
    <lineage>
        <taxon>Eukaryota</taxon>
        <taxon>Fungi</taxon>
        <taxon>Fungi incertae sedis</taxon>
        <taxon>Zoopagomycota</taxon>
        <taxon>Kickxellomycotina</taxon>
        <taxon>Harpellomycetes</taxon>
        <taxon>Harpellales</taxon>
        <taxon>Legeriomycetaceae</taxon>
        <taxon>Smittium</taxon>
    </lineage>
</organism>
<evidence type="ECO:0000256" key="9">
    <source>
        <dbReference type="SAM" id="MobiDB-lite"/>
    </source>
</evidence>
<dbReference type="PANTHER" id="PTHR31361">
    <property type="entry name" value="BETA-GLUCAN SYNTHESIS-ASSOCIATED PROTEIN KRE6-RELATED"/>
    <property type="match status" value="1"/>
</dbReference>
<evidence type="ECO:0000256" key="5">
    <source>
        <dbReference type="ARBA" id="ARBA00022989"/>
    </source>
</evidence>
<evidence type="ECO:0000313" key="12">
    <source>
        <dbReference type="EMBL" id="PVU86259.1"/>
    </source>
</evidence>
<evidence type="ECO:0000256" key="10">
    <source>
        <dbReference type="SAM" id="Phobius"/>
    </source>
</evidence>
<feature type="region of interest" description="Disordered" evidence="9">
    <location>
        <begin position="1"/>
        <end position="100"/>
    </location>
</feature>
<proteinExistence type="inferred from homology"/>
<comment type="caution">
    <text evidence="12">The sequence shown here is derived from an EMBL/GenBank/DDBJ whole genome shotgun (WGS) entry which is preliminary data.</text>
</comment>
<gene>
    <name evidence="12" type="ORF">BB560_006781</name>
</gene>
<protein>
    <recommendedName>
        <fullName evidence="11">GH16 domain-containing protein</fullName>
    </recommendedName>
</protein>
<evidence type="ECO:0000256" key="4">
    <source>
        <dbReference type="ARBA" id="ARBA00022968"/>
    </source>
</evidence>
<dbReference type="GO" id="GO:0071555">
    <property type="term" value="P:cell wall organization"/>
    <property type="evidence" value="ECO:0007669"/>
    <property type="project" value="UniProtKB-KW"/>
</dbReference>
<dbReference type="Gene3D" id="2.60.120.200">
    <property type="match status" value="1"/>
</dbReference>
<evidence type="ECO:0000256" key="1">
    <source>
        <dbReference type="ARBA" id="ARBA00004606"/>
    </source>
</evidence>
<dbReference type="Pfam" id="PF03935">
    <property type="entry name" value="SKN1_KRE6_Sbg1"/>
    <property type="match status" value="1"/>
</dbReference>
<feature type="domain" description="GH16" evidence="11">
    <location>
        <begin position="242"/>
        <end position="609"/>
    </location>
</feature>
<dbReference type="GO" id="GO:0006078">
    <property type="term" value="P:(1-&gt;6)-beta-D-glucan biosynthetic process"/>
    <property type="evidence" value="ECO:0007669"/>
    <property type="project" value="TreeGrafter"/>
</dbReference>
<keyword evidence="13" id="KW-1185">Reference proteome</keyword>
<evidence type="ECO:0000259" key="11">
    <source>
        <dbReference type="PROSITE" id="PS51762"/>
    </source>
</evidence>
<sequence>MSNPNGSTNPVGDTGSKKLPNNGKKQGIQLPENNTPSSRNPTRNNFSPRSFHPLPPHPSSSRPISMRQDSFASRASQNEFLDGNRNSTNRTLGEINSHNPSYKTVNNLGVPPAVAKNNCRADYKLKSRLGAIITDSPESYVPSGVPSEYTIASPSRRSDELQIQNGEQESHYESYGFKEYNPKKFRKFFSYFNLNMFSLLIITLIILGIFIGLPVGLSFRKPKPVIVKSPEDLKLEALAKKHSSKGQPLVPNVLPVDSDTPASARSFLSSTKETFKLVFSDEFNKAGRTFYPGEDPFWEAQDFHYWVTGDLEYYHPDQITTSNGYLNISFIRKTTKPGLEFTSGMLTSWNKFCFQGGYIETRVSFPDGNNRPGYWPAFWMLGNLGRAGFAASTDGLWPYSYNSCDDGVLVNQGNPYLSGLPGQRLNACVCSGDHPNPGVGRGASEIDVFEGSVSWSGNNAISMSTQAAPFDWQLMYNQNYTHIYNNVGQVYANSYTGGFFQQSISAVYNSDPEAVGGRKFAVYGTEYVPGPNGYVIWYVNGAPVYKVDAKAIGPNPFSKVSQRVISEEPMYIILNLGMSQGFGGVDLDNLKIPGSMLVDYIRVYQHPDRIRLSCDPPDMPTSDYILKHPRAYYDPNYLTWEQTGYGVPEYDVSKGCKT</sequence>
<evidence type="ECO:0000256" key="8">
    <source>
        <dbReference type="ARBA" id="ARBA00023316"/>
    </source>
</evidence>
<name>A0A2T9Y1M8_9FUNG</name>